<reference evidence="2" key="1">
    <citation type="submission" date="2018-04" db="EMBL/GenBank/DDBJ databases">
        <title>WGS assembly of Panicum hallii.</title>
        <authorList>
            <person name="Lovell J."/>
            <person name="Jenkins J."/>
            <person name="Lowry D."/>
            <person name="Mamidi S."/>
            <person name="Sreedasyam A."/>
            <person name="Weng X."/>
            <person name="Barry K."/>
            <person name="Bonette J."/>
            <person name="Campitelli B."/>
            <person name="Daum C."/>
            <person name="Gordon S."/>
            <person name="Gould B."/>
            <person name="Lipzen A."/>
            <person name="Macqueen A."/>
            <person name="Palacio-Mejia J."/>
            <person name="Plott C."/>
            <person name="Shakirov E."/>
            <person name="Shu S."/>
            <person name="Yoshinaga Y."/>
            <person name="Zane M."/>
            <person name="Rokhsar D."/>
            <person name="Grimwood J."/>
            <person name="Schmutz J."/>
            <person name="Juenger T."/>
        </authorList>
    </citation>
    <scope>NUCLEOTIDE SEQUENCE [LARGE SCALE GENOMIC DNA]</scope>
    <source>
        <strain evidence="2">FIL2</strain>
    </source>
</reference>
<dbReference type="Proteomes" id="UP000243499">
    <property type="component" value="Chromosome 5"/>
</dbReference>
<evidence type="ECO:0000313" key="2">
    <source>
        <dbReference type="EMBL" id="PVH37818.1"/>
    </source>
</evidence>
<gene>
    <name evidence="2" type="ORF">PAHAL_5G097200</name>
</gene>
<feature type="region of interest" description="Disordered" evidence="1">
    <location>
        <begin position="19"/>
        <end position="39"/>
    </location>
</feature>
<feature type="region of interest" description="Disordered" evidence="1">
    <location>
        <begin position="57"/>
        <end position="101"/>
    </location>
</feature>
<sequence>MLVGVFLGPTVTANNFAEAADGPASKSRSPPCPPNGSLHAALRRTARCPTGLAARGEINGELGTMPGTEPGIGGRGGLWQSRRGGRWRTGGGGADHNQGLI</sequence>
<accession>A0A2T8IJG6</accession>
<evidence type="ECO:0000256" key="1">
    <source>
        <dbReference type="SAM" id="MobiDB-lite"/>
    </source>
</evidence>
<protein>
    <submittedName>
        <fullName evidence="2">Uncharacterized protein</fullName>
    </submittedName>
</protein>
<dbReference type="AlphaFoldDB" id="A0A2T8IJG6"/>
<proteinExistence type="predicted"/>
<name>A0A2T8IJG6_9POAL</name>
<organism evidence="2">
    <name type="scientific">Panicum hallii</name>
    <dbReference type="NCBI Taxonomy" id="206008"/>
    <lineage>
        <taxon>Eukaryota</taxon>
        <taxon>Viridiplantae</taxon>
        <taxon>Streptophyta</taxon>
        <taxon>Embryophyta</taxon>
        <taxon>Tracheophyta</taxon>
        <taxon>Spermatophyta</taxon>
        <taxon>Magnoliopsida</taxon>
        <taxon>Liliopsida</taxon>
        <taxon>Poales</taxon>
        <taxon>Poaceae</taxon>
        <taxon>PACMAD clade</taxon>
        <taxon>Panicoideae</taxon>
        <taxon>Panicodae</taxon>
        <taxon>Paniceae</taxon>
        <taxon>Panicinae</taxon>
        <taxon>Panicum</taxon>
        <taxon>Panicum sect. Panicum</taxon>
    </lineage>
</organism>
<dbReference type="EMBL" id="CM008050">
    <property type="protein sequence ID" value="PVH37818.1"/>
    <property type="molecule type" value="Genomic_DNA"/>
</dbReference>
<dbReference type="Gramene" id="PVH37818">
    <property type="protein sequence ID" value="PVH37818"/>
    <property type="gene ID" value="PAHAL_5G097200"/>
</dbReference>